<reference evidence="1" key="1">
    <citation type="submission" date="2021-05" db="EMBL/GenBank/DDBJ databases">
        <authorList>
            <person name="Tanabe Y."/>
        </authorList>
    </citation>
    <scope>NUCLEOTIDE SEQUENCE</scope>
    <source>
        <strain evidence="1">BOTRYCO-1</strain>
    </source>
</reference>
<keyword evidence="2" id="KW-1185">Reference proteome</keyword>
<organism evidence="1 2">
    <name type="scientific">Candidatus Phycosocius spiralis</name>
    <dbReference type="NCBI Taxonomy" id="2815099"/>
    <lineage>
        <taxon>Bacteria</taxon>
        <taxon>Pseudomonadati</taxon>
        <taxon>Pseudomonadota</taxon>
        <taxon>Alphaproteobacteria</taxon>
        <taxon>Caulobacterales</taxon>
        <taxon>Caulobacterales incertae sedis</taxon>
        <taxon>Candidatus Phycosocius</taxon>
    </lineage>
</organism>
<dbReference type="EMBL" id="BPFZ01000005">
    <property type="protein sequence ID" value="GIU66984.1"/>
    <property type="molecule type" value="Genomic_DNA"/>
</dbReference>
<evidence type="ECO:0000313" key="1">
    <source>
        <dbReference type="EMBL" id="GIU66984.1"/>
    </source>
</evidence>
<accession>A0ABQ4PWF1</accession>
<sequence>MGVRIDADVALRITRTLWDVLSDHDPMLKVKLSKALQAEIDSLTLQEELDEGSLTSHDTAIVQILKLYAAQSHK</sequence>
<protein>
    <submittedName>
        <fullName evidence="1">Uncharacterized protein</fullName>
    </submittedName>
</protein>
<reference evidence="1" key="2">
    <citation type="journal article" date="2023" name="ISME Commun">
        <title>Characterization of a bloom-associated alphaproteobacterial lineage, 'Candidatus Phycosocius': insights into freshwater algal-bacterial interactions.</title>
        <authorList>
            <person name="Tanabe Y."/>
            <person name="Yamaguchi H."/>
            <person name="Yoshida M."/>
            <person name="Kai A."/>
            <person name="Okazaki Y."/>
        </authorList>
    </citation>
    <scope>NUCLEOTIDE SEQUENCE</scope>
    <source>
        <strain evidence="1">BOTRYCO-1</strain>
    </source>
</reference>
<name>A0ABQ4PWF1_9PROT</name>
<dbReference type="Proteomes" id="UP001161064">
    <property type="component" value="Unassembled WGS sequence"/>
</dbReference>
<comment type="caution">
    <text evidence="1">The sequence shown here is derived from an EMBL/GenBank/DDBJ whole genome shotgun (WGS) entry which is preliminary data.</text>
</comment>
<gene>
    <name evidence="1" type="ORF">PsB1_1138</name>
</gene>
<evidence type="ECO:0000313" key="2">
    <source>
        <dbReference type="Proteomes" id="UP001161064"/>
    </source>
</evidence>
<proteinExistence type="predicted"/>